<dbReference type="eggNOG" id="arCOG11305">
    <property type="taxonomic scope" value="Archaea"/>
</dbReference>
<protein>
    <submittedName>
        <fullName evidence="1">Uncharacterized protein</fullName>
    </submittedName>
</protein>
<keyword evidence="2" id="KW-1185">Reference proteome</keyword>
<reference evidence="1 2" key="1">
    <citation type="journal article" date="2014" name="PLoS Genet.">
        <title>Phylogenetically driven sequencing of extremely halophilic archaea reveals strategies for static and dynamic osmo-response.</title>
        <authorList>
            <person name="Becker E.A."/>
            <person name="Seitzer P.M."/>
            <person name="Tritt A."/>
            <person name="Larsen D."/>
            <person name="Krusor M."/>
            <person name="Yao A.I."/>
            <person name="Wu D."/>
            <person name="Madern D."/>
            <person name="Eisen J.A."/>
            <person name="Darling A.E."/>
            <person name="Facciotti M.T."/>
        </authorList>
    </citation>
    <scope>NUCLEOTIDE SEQUENCE [LARGE SCALE GENOMIC DNA]</scope>
    <source>
        <strain evidence="1 2">DSM 10524</strain>
    </source>
</reference>
<name>L9X2T8_9EURY</name>
<gene>
    <name evidence="1" type="ORF">C491_17489</name>
</gene>
<dbReference type="EMBL" id="AOIB01000033">
    <property type="protein sequence ID" value="ELY54913.1"/>
    <property type="molecule type" value="Genomic_DNA"/>
</dbReference>
<accession>L9X2T8</accession>
<dbReference type="AlphaFoldDB" id="L9X2T8"/>
<sequence length="96" mass="10897">MQFVATLEHSTENCWAREENEEKAKEWIEDMDQKAADVDVEIHGAYVCPNEHTFYFVLEAESFEGVSTFLGPPLLTDHDAHIAPVVTFGEAERAVR</sequence>
<proteinExistence type="predicted"/>
<dbReference type="RefSeq" id="WP_005558513.1">
    <property type="nucleotide sequence ID" value="NZ_AOIB01000033.1"/>
</dbReference>
<evidence type="ECO:0000313" key="1">
    <source>
        <dbReference type="EMBL" id="ELY54913.1"/>
    </source>
</evidence>
<dbReference type="OrthoDB" id="350809at2157"/>
<organism evidence="1 2">
    <name type="scientific">Natronococcus amylolyticus DSM 10524</name>
    <dbReference type="NCBI Taxonomy" id="1227497"/>
    <lineage>
        <taxon>Archaea</taxon>
        <taxon>Methanobacteriati</taxon>
        <taxon>Methanobacteriota</taxon>
        <taxon>Stenosarchaea group</taxon>
        <taxon>Halobacteria</taxon>
        <taxon>Halobacteriales</taxon>
        <taxon>Natrialbaceae</taxon>
        <taxon>Natronococcus</taxon>
    </lineage>
</organism>
<comment type="caution">
    <text evidence="1">The sequence shown here is derived from an EMBL/GenBank/DDBJ whole genome shotgun (WGS) entry which is preliminary data.</text>
</comment>
<evidence type="ECO:0000313" key="2">
    <source>
        <dbReference type="Proteomes" id="UP000011688"/>
    </source>
</evidence>
<dbReference type="Proteomes" id="UP000011688">
    <property type="component" value="Unassembled WGS sequence"/>
</dbReference>